<evidence type="ECO:0000313" key="12">
    <source>
        <dbReference type="Proteomes" id="UP001287286"/>
    </source>
</evidence>
<accession>A0A2U3EB76</accession>
<dbReference type="EMBL" id="JAWRVI010000020">
    <property type="protein sequence ID" value="KAK4089360.1"/>
    <property type="molecule type" value="Genomic_DNA"/>
</dbReference>
<reference evidence="10" key="1">
    <citation type="submission" date="2015-05" db="EMBL/GenBank/DDBJ databases">
        <authorList>
            <person name="Wang D.B."/>
            <person name="Wang M."/>
        </authorList>
    </citation>
    <scope>NUCLEOTIDE SEQUENCE</scope>
    <source>
        <strain evidence="10">36-1</strain>
    </source>
</reference>
<keyword evidence="2" id="KW-0862">Zinc</keyword>
<evidence type="ECO:0000256" key="2">
    <source>
        <dbReference type="ARBA" id="ARBA00022833"/>
    </source>
</evidence>
<dbReference type="InterPro" id="IPR007219">
    <property type="entry name" value="XnlR_reg_dom"/>
</dbReference>
<evidence type="ECO:0000256" key="7">
    <source>
        <dbReference type="SAM" id="MobiDB-lite"/>
    </source>
</evidence>
<dbReference type="EMBL" id="LCWV01000007">
    <property type="protein sequence ID" value="PWI71720.1"/>
    <property type="molecule type" value="Genomic_DNA"/>
</dbReference>
<dbReference type="Pfam" id="PF04082">
    <property type="entry name" value="Fungal_trans"/>
    <property type="match status" value="1"/>
</dbReference>
<reference evidence="9" key="3">
    <citation type="submission" date="2023-11" db="EMBL/GenBank/DDBJ databases">
        <authorList>
            <person name="Beijen E."/>
            <person name="Ohm R.A."/>
        </authorList>
    </citation>
    <scope>NUCLEOTIDE SEQUENCE</scope>
    <source>
        <strain evidence="9">CBS 150709</strain>
    </source>
</reference>
<dbReference type="SMART" id="SM00906">
    <property type="entry name" value="Fungal_trans"/>
    <property type="match status" value="1"/>
</dbReference>
<reference evidence="9 12" key="4">
    <citation type="journal article" date="2024" name="Microbiol. Resour. Announc.">
        <title>Genome annotations for the ascomycete fungi Trichoderma harzianum, Trichoderma aggressivum, and Purpureocillium lilacinum.</title>
        <authorList>
            <person name="Beijen E.P.W."/>
            <person name="Ohm R.A."/>
        </authorList>
    </citation>
    <scope>NUCLEOTIDE SEQUENCE [LARGE SCALE GENOMIC DNA]</scope>
    <source>
        <strain evidence="9 12">CBS 150709</strain>
    </source>
</reference>
<evidence type="ECO:0000313" key="9">
    <source>
        <dbReference type="EMBL" id="KAK4089360.1"/>
    </source>
</evidence>
<gene>
    <name evidence="10" type="ORF">PCL_11814</name>
    <name evidence="9" type="ORF">Purlil1_6349</name>
</gene>
<organism evidence="10 11">
    <name type="scientific">Purpureocillium lilacinum</name>
    <name type="common">Paecilomyces lilacinus</name>
    <dbReference type="NCBI Taxonomy" id="33203"/>
    <lineage>
        <taxon>Eukaryota</taxon>
        <taxon>Fungi</taxon>
        <taxon>Dikarya</taxon>
        <taxon>Ascomycota</taxon>
        <taxon>Pezizomycotina</taxon>
        <taxon>Sordariomycetes</taxon>
        <taxon>Hypocreomycetidae</taxon>
        <taxon>Hypocreales</taxon>
        <taxon>Ophiocordycipitaceae</taxon>
        <taxon>Purpureocillium</taxon>
    </lineage>
</organism>
<protein>
    <submittedName>
        <fullName evidence="9">Transcriptional regulator family: Fungal Specific TF</fullName>
    </submittedName>
</protein>
<dbReference type="PANTHER" id="PTHR31313">
    <property type="entry name" value="TY1 ENHANCER ACTIVATOR"/>
    <property type="match status" value="1"/>
</dbReference>
<reference evidence="10 11" key="2">
    <citation type="journal article" date="2016" name="Front. Microbiol.">
        <title>Genome and transcriptome sequences reveal the specific parasitism of the nematophagous Purpureocillium lilacinum 36-1.</title>
        <authorList>
            <person name="Xie J."/>
            <person name="Li S."/>
            <person name="Mo C."/>
            <person name="Xiao X."/>
            <person name="Peng D."/>
            <person name="Wang G."/>
            <person name="Xiao Y."/>
        </authorList>
    </citation>
    <scope>NUCLEOTIDE SEQUENCE [LARGE SCALE GENOMIC DNA]</scope>
    <source>
        <strain evidence="10 11">36-1</strain>
    </source>
</reference>
<dbReference type="CDD" id="cd12148">
    <property type="entry name" value="fungal_TF_MHR"/>
    <property type="match status" value="1"/>
</dbReference>
<comment type="caution">
    <text evidence="10">The sequence shown here is derived from an EMBL/GenBank/DDBJ whole genome shotgun (WGS) entry which is preliminary data.</text>
</comment>
<dbReference type="GO" id="GO:0003677">
    <property type="term" value="F:DNA binding"/>
    <property type="evidence" value="ECO:0007669"/>
    <property type="project" value="UniProtKB-KW"/>
</dbReference>
<feature type="domain" description="Xylanolytic transcriptional activator regulatory" evidence="8">
    <location>
        <begin position="322"/>
        <end position="395"/>
    </location>
</feature>
<evidence type="ECO:0000256" key="1">
    <source>
        <dbReference type="ARBA" id="ARBA00022723"/>
    </source>
</evidence>
<dbReference type="PANTHER" id="PTHR31313:SF86">
    <property type="entry name" value="ZN(2)-C6 FUNGAL-TYPE DOMAIN-CONTAINING PROTEIN"/>
    <property type="match status" value="1"/>
</dbReference>
<dbReference type="GO" id="GO:0008270">
    <property type="term" value="F:zinc ion binding"/>
    <property type="evidence" value="ECO:0007669"/>
    <property type="project" value="InterPro"/>
</dbReference>
<dbReference type="GO" id="GO:0006351">
    <property type="term" value="P:DNA-templated transcription"/>
    <property type="evidence" value="ECO:0007669"/>
    <property type="project" value="InterPro"/>
</dbReference>
<evidence type="ECO:0000256" key="5">
    <source>
        <dbReference type="ARBA" id="ARBA00023163"/>
    </source>
</evidence>
<evidence type="ECO:0000256" key="3">
    <source>
        <dbReference type="ARBA" id="ARBA00023015"/>
    </source>
</evidence>
<dbReference type="Proteomes" id="UP000245956">
    <property type="component" value="Unassembled WGS sequence"/>
</dbReference>
<evidence type="ECO:0000313" key="11">
    <source>
        <dbReference type="Proteomes" id="UP000245956"/>
    </source>
</evidence>
<evidence type="ECO:0000259" key="8">
    <source>
        <dbReference type="SMART" id="SM00906"/>
    </source>
</evidence>
<keyword evidence="6" id="KW-0539">Nucleus</keyword>
<name>A0A2U3EB76_PURLI</name>
<dbReference type="InterPro" id="IPR051615">
    <property type="entry name" value="Transcr_Regulatory_Elem"/>
</dbReference>
<dbReference type="AlphaFoldDB" id="A0A2U3EB76"/>
<evidence type="ECO:0000313" key="10">
    <source>
        <dbReference type="EMBL" id="PWI71720.1"/>
    </source>
</evidence>
<keyword evidence="1" id="KW-0479">Metal-binding</keyword>
<feature type="region of interest" description="Disordered" evidence="7">
    <location>
        <begin position="147"/>
        <end position="166"/>
    </location>
</feature>
<keyword evidence="3" id="KW-0805">Transcription regulation</keyword>
<keyword evidence="12" id="KW-1185">Reference proteome</keyword>
<sequence>MRAKIRLATVARPHPHGSPGSPKVARLAGAPELLAHLPRSPPYSQIDNLQRECFALKTFILTLKNSSQEERQYLLSAAIGDDGKVTVPDLAQHGTHHEVTFGGSAVSNAANILERAGGNVDTPNTSSEDEVGIGHFISLDENGKPNSFGPSSALHVPSQSESAQSLPHPINFRLPEAEIIQHRLIANAALARQMEHNIASLSSIDGTSTDIGLQLLDLHWTRQHHTFLLTYRPAIMRDLRTSGPYASSFLVNAIFACSSKYSSLPDIRDDPNDPSTAGRQFFRKCDELLARDSLLTLPTLPTVVGLLLLGSTFNSRGETSKGWLYTGYALRMVYDLGLHLDPQQTTTDAEDIEIRRRVYWGAFVCDKLQSLYLGRPVALHLWDSQVSLDFHDLYEENERLQLRTNPDLTTSHGESSPNILLYSVSTFQQLCSLSKIMATIISRFYIVRTTFSNAQRSLEQVDQALQQWKNDLSSELDFQPWLSTPPKNPAPNVMLLHSLYYTLIILVHRPFISDGHLRSTSQPLQSWERCTVAARRITTIATAYRTAFGLFNGPYLLGYTVYVACTIHVRNAASDAQSSHDHASLLATGLKCLDELCVPNPGVARPARVIRKLIEVNNVNLISPDQTTPRLDLDMEAIMSMFPLTNGLDGEMDAACRRSPYEEVPYDPLFGLMETQMGTFIEDL</sequence>
<evidence type="ECO:0000256" key="6">
    <source>
        <dbReference type="ARBA" id="ARBA00023242"/>
    </source>
</evidence>
<evidence type="ECO:0000256" key="4">
    <source>
        <dbReference type="ARBA" id="ARBA00023125"/>
    </source>
</evidence>
<keyword evidence="4" id="KW-0238">DNA-binding</keyword>
<proteinExistence type="predicted"/>
<dbReference type="Proteomes" id="UP001287286">
    <property type="component" value="Unassembled WGS sequence"/>
</dbReference>
<feature type="region of interest" description="Disordered" evidence="7">
    <location>
        <begin position="1"/>
        <end position="24"/>
    </location>
</feature>
<keyword evidence="5" id="KW-0804">Transcription</keyword>